<dbReference type="EMBL" id="JACLAW010000005">
    <property type="protein sequence ID" value="MBC2665396.1"/>
    <property type="molecule type" value="Genomic_DNA"/>
</dbReference>
<dbReference type="AlphaFoldDB" id="A0A7X1KLA3"/>
<name>A0A7X1KLA3_9SPHN</name>
<evidence type="ECO:0000313" key="2">
    <source>
        <dbReference type="EMBL" id="MBC2665396.1"/>
    </source>
</evidence>
<accession>A0A7X1KLA3</accession>
<dbReference type="Proteomes" id="UP000566813">
    <property type="component" value="Unassembled WGS sequence"/>
</dbReference>
<protein>
    <recommendedName>
        <fullName evidence="4">Neutral/alkaline non-lysosomal ceramidase N-terminal domain-containing protein</fullName>
    </recommendedName>
</protein>
<dbReference type="RefSeq" id="WP_185663661.1">
    <property type="nucleotide sequence ID" value="NZ_JACLAW010000005.1"/>
</dbReference>
<evidence type="ECO:0000313" key="3">
    <source>
        <dbReference type="Proteomes" id="UP000566813"/>
    </source>
</evidence>
<feature type="chain" id="PRO_5031034269" description="Neutral/alkaline non-lysosomal ceramidase N-terminal domain-containing protein" evidence="1">
    <location>
        <begin position="25"/>
        <end position="441"/>
    </location>
</feature>
<gene>
    <name evidence="2" type="ORF">H7F51_07675</name>
</gene>
<keyword evidence="1" id="KW-0732">Signal</keyword>
<proteinExistence type="predicted"/>
<evidence type="ECO:0008006" key="4">
    <source>
        <dbReference type="Google" id="ProtNLM"/>
    </source>
</evidence>
<organism evidence="2 3">
    <name type="scientific">Novosphingobium flavum</name>
    <dbReference type="NCBI Taxonomy" id="1778672"/>
    <lineage>
        <taxon>Bacteria</taxon>
        <taxon>Pseudomonadati</taxon>
        <taxon>Pseudomonadota</taxon>
        <taxon>Alphaproteobacteria</taxon>
        <taxon>Sphingomonadales</taxon>
        <taxon>Sphingomonadaceae</taxon>
        <taxon>Novosphingobium</taxon>
    </lineage>
</organism>
<feature type="signal peptide" evidence="1">
    <location>
        <begin position="1"/>
        <end position="24"/>
    </location>
</feature>
<comment type="caution">
    <text evidence="2">The sequence shown here is derived from an EMBL/GenBank/DDBJ whole genome shotgun (WGS) entry which is preliminary data.</text>
</comment>
<sequence>MRLIRTIAMAASAIGLAASGGAFAKPVASSPPASALFSAAATRIDITPADLTNLNPFGGGSFVAVHDPIHARLLLLADGATRALVVTFDVPEVGDMTPFRRRIEQETGIPFDHILLAATHNHSAPRIGGISPGTHAQRPVAESFAYSETVYAKVLAAIKTTQAALRPARLGYARGHLDINVNRDVYTPGKGWGLGTDPDGISDDGLPVIRIDGADGKPIAILFAYGVHSTVTFGLKYLTDDLAGAAERHIETYGDDGVVAMFLMGAAGEQVPIVSLGQPRPESAAFRERAFKAMEAQGFLLGAEVLRLAQGINPADAAVRIRAATRETACPTKVTAGQMATISADASPEVTVKLSALLLGDIAIGGVGGEVVTPIYRRLMRETPLMRTVFATNVNDRIGYIVDDAAYDRPTFEVNGSPVARGCAENAIVDGLTTLFRQLDR</sequence>
<reference evidence="2 3" key="1">
    <citation type="submission" date="2020-08" db="EMBL/GenBank/DDBJ databases">
        <title>The genome sequence of type strain Novosphingobium flavum NBRC 111647.</title>
        <authorList>
            <person name="Liu Y."/>
        </authorList>
    </citation>
    <scope>NUCLEOTIDE SEQUENCE [LARGE SCALE GENOMIC DNA]</scope>
    <source>
        <strain evidence="2 3">NBRC 111647</strain>
    </source>
</reference>
<evidence type="ECO:0000256" key="1">
    <source>
        <dbReference type="SAM" id="SignalP"/>
    </source>
</evidence>
<keyword evidence="3" id="KW-1185">Reference proteome</keyword>